<dbReference type="PROSITE" id="PS51384">
    <property type="entry name" value="FAD_FR"/>
    <property type="match status" value="1"/>
</dbReference>
<dbReference type="Pfam" id="PF00175">
    <property type="entry name" value="NAD_binding_1"/>
    <property type="match status" value="1"/>
</dbReference>
<dbReference type="SUPFAM" id="SSF63380">
    <property type="entry name" value="Riboflavin synthase domain-like"/>
    <property type="match status" value="1"/>
</dbReference>
<dbReference type="InterPro" id="IPR001041">
    <property type="entry name" value="2Fe-2S_ferredoxin-type"/>
</dbReference>
<dbReference type="InterPro" id="IPR001433">
    <property type="entry name" value="OxRdtase_FAD/NAD-bd"/>
</dbReference>
<dbReference type="Pfam" id="PF00111">
    <property type="entry name" value="Fer2"/>
    <property type="match status" value="1"/>
</dbReference>
<dbReference type="GO" id="GO:0046872">
    <property type="term" value="F:metal ion binding"/>
    <property type="evidence" value="ECO:0007669"/>
    <property type="project" value="UniProtKB-KW"/>
</dbReference>
<comment type="cofactor">
    <cofactor evidence="1">
        <name>FAD</name>
        <dbReference type="ChEBI" id="CHEBI:57692"/>
    </cofactor>
</comment>
<dbReference type="PANTHER" id="PTHR47354">
    <property type="entry name" value="NADH OXIDOREDUCTASE HCR"/>
    <property type="match status" value="1"/>
</dbReference>
<keyword evidence="4" id="KW-0479">Metal-binding</keyword>
<dbReference type="InterPro" id="IPR017927">
    <property type="entry name" value="FAD-bd_FR_type"/>
</dbReference>
<sequence>MARFHPLRVAAVDPLTDDSVALTLTVPEALREEFRHAPGQHLALRRAARRTGPVPAPAPGSVPAPGSDAALSSDAAAGSAGADMTGGADRADRADGADMAEGFEVRRTYSICSPAPDPGGPGPSTLRVGVRLVEGGAFSTYAMKEIGVGDELDVMTPAGRFTLDPAPGLYAAIVGGSGITPVLSIVATLLAREPSARFCLLRSDRTAASTMFLEEVADLKDRFPERLQLVTVLSREEQQAGLPSGRLDRARLTGLLPSLLPVRQVAGWFLCGPFGLVQGAEQALREIGVPRSRIHEEIFHVDVAAPPARTAAPAHSTVTARLDGRGGSWPVQDGESVLETVLRNRPDAPYACKGGVCGTCRAFLVSGEVRMDRNFALEPEETEAGYVLACQSHPVTEAVEVDFDR</sequence>
<evidence type="ECO:0000256" key="6">
    <source>
        <dbReference type="ARBA" id="ARBA00023002"/>
    </source>
</evidence>
<evidence type="ECO:0000256" key="9">
    <source>
        <dbReference type="SAM" id="MobiDB-lite"/>
    </source>
</evidence>
<feature type="compositionally biased region" description="Low complexity" evidence="9">
    <location>
        <begin position="63"/>
        <end position="88"/>
    </location>
</feature>
<evidence type="ECO:0000256" key="2">
    <source>
        <dbReference type="ARBA" id="ARBA00022630"/>
    </source>
</evidence>
<name>A0A918L1T0_9ACTN</name>
<keyword evidence="7" id="KW-0408">Iron</keyword>
<keyword evidence="5" id="KW-0274">FAD</keyword>
<dbReference type="SUPFAM" id="SSF54292">
    <property type="entry name" value="2Fe-2S ferredoxin-like"/>
    <property type="match status" value="1"/>
</dbReference>
<feature type="domain" description="2Fe-2S ferredoxin-type" evidence="10">
    <location>
        <begin position="316"/>
        <end position="405"/>
    </location>
</feature>
<dbReference type="InterPro" id="IPR039261">
    <property type="entry name" value="FNR_nucleotide-bd"/>
</dbReference>
<keyword evidence="6" id="KW-0560">Oxidoreductase</keyword>
<evidence type="ECO:0000259" key="10">
    <source>
        <dbReference type="PROSITE" id="PS51085"/>
    </source>
</evidence>
<evidence type="ECO:0000313" key="12">
    <source>
        <dbReference type="EMBL" id="GGR74324.1"/>
    </source>
</evidence>
<dbReference type="Gene3D" id="3.40.50.80">
    <property type="entry name" value="Nucleotide-binding domain of ferredoxin-NADP reductase (FNR) module"/>
    <property type="match status" value="1"/>
</dbReference>
<reference evidence="12" key="1">
    <citation type="journal article" date="2014" name="Int. J. Syst. Evol. Microbiol.">
        <title>Complete genome sequence of Corynebacterium casei LMG S-19264T (=DSM 44701T), isolated from a smear-ripened cheese.</title>
        <authorList>
            <consortium name="US DOE Joint Genome Institute (JGI-PGF)"/>
            <person name="Walter F."/>
            <person name="Albersmeier A."/>
            <person name="Kalinowski J."/>
            <person name="Ruckert C."/>
        </authorList>
    </citation>
    <scope>NUCLEOTIDE SEQUENCE</scope>
    <source>
        <strain evidence="12">JCM 4386</strain>
    </source>
</reference>
<dbReference type="GO" id="GO:0016491">
    <property type="term" value="F:oxidoreductase activity"/>
    <property type="evidence" value="ECO:0007669"/>
    <property type="project" value="UniProtKB-KW"/>
</dbReference>
<dbReference type="Proteomes" id="UP000606194">
    <property type="component" value="Unassembled WGS sequence"/>
</dbReference>
<evidence type="ECO:0000313" key="13">
    <source>
        <dbReference type="Proteomes" id="UP000606194"/>
    </source>
</evidence>
<keyword evidence="8" id="KW-0411">Iron-sulfur</keyword>
<dbReference type="CDD" id="cd06214">
    <property type="entry name" value="PA_degradation_oxidoreductase_like"/>
    <property type="match status" value="1"/>
</dbReference>
<dbReference type="AlphaFoldDB" id="A0A918L1T0"/>
<keyword evidence="2" id="KW-0285">Flavoprotein</keyword>
<dbReference type="PANTHER" id="PTHR47354:SF8">
    <property type="entry name" value="1,2-PHENYLACETYL-COA EPOXIDASE, SUBUNIT E"/>
    <property type="match status" value="1"/>
</dbReference>
<protein>
    <submittedName>
        <fullName evidence="12">Phenylacetic acid degradation protein</fullName>
    </submittedName>
</protein>
<feature type="region of interest" description="Disordered" evidence="9">
    <location>
        <begin position="46"/>
        <end position="94"/>
    </location>
</feature>
<dbReference type="Gene3D" id="3.10.20.30">
    <property type="match status" value="1"/>
</dbReference>
<comment type="caution">
    <text evidence="12">The sequence shown here is derived from an EMBL/GenBank/DDBJ whole genome shotgun (WGS) entry which is preliminary data.</text>
</comment>
<dbReference type="InterPro" id="IPR050415">
    <property type="entry name" value="MRET"/>
</dbReference>
<keyword evidence="3" id="KW-0001">2Fe-2S</keyword>
<evidence type="ECO:0000256" key="7">
    <source>
        <dbReference type="ARBA" id="ARBA00023004"/>
    </source>
</evidence>
<dbReference type="InterPro" id="IPR036010">
    <property type="entry name" value="2Fe-2S_ferredoxin-like_sf"/>
</dbReference>
<dbReference type="GO" id="GO:0051537">
    <property type="term" value="F:2 iron, 2 sulfur cluster binding"/>
    <property type="evidence" value="ECO:0007669"/>
    <property type="project" value="UniProtKB-KW"/>
</dbReference>
<dbReference type="PRINTS" id="PR00410">
    <property type="entry name" value="PHEHYDRXLASE"/>
</dbReference>
<proteinExistence type="predicted"/>
<dbReference type="CDD" id="cd00207">
    <property type="entry name" value="fer2"/>
    <property type="match status" value="1"/>
</dbReference>
<dbReference type="InterPro" id="IPR017938">
    <property type="entry name" value="Riboflavin_synthase-like_b-brl"/>
</dbReference>
<dbReference type="GO" id="GO:0050660">
    <property type="term" value="F:flavin adenine dinucleotide binding"/>
    <property type="evidence" value="ECO:0007669"/>
    <property type="project" value="TreeGrafter"/>
</dbReference>
<dbReference type="SUPFAM" id="SSF52343">
    <property type="entry name" value="Ferredoxin reductase-like, C-terminal NADP-linked domain"/>
    <property type="match status" value="1"/>
</dbReference>
<organism evidence="12 13">
    <name type="scientific">Streptomyces humidus</name>
    <dbReference type="NCBI Taxonomy" id="52259"/>
    <lineage>
        <taxon>Bacteria</taxon>
        <taxon>Bacillati</taxon>
        <taxon>Actinomycetota</taxon>
        <taxon>Actinomycetes</taxon>
        <taxon>Kitasatosporales</taxon>
        <taxon>Streptomycetaceae</taxon>
        <taxon>Streptomyces</taxon>
    </lineage>
</organism>
<dbReference type="InterPro" id="IPR012675">
    <property type="entry name" value="Beta-grasp_dom_sf"/>
</dbReference>
<dbReference type="EMBL" id="BMTL01000004">
    <property type="protein sequence ID" value="GGR74324.1"/>
    <property type="molecule type" value="Genomic_DNA"/>
</dbReference>
<dbReference type="InterPro" id="IPR006058">
    <property type="entry name" value="2Fe2S_fd_BS"/>
</dbReference>
<evidence type="ECO:0000256" key="3">
    <source>
        <dbReference type="ARBA" id="ARBA00022714"/>
    </source>
</evidence>
<evidence type="ECO:0000256" key="4">
    <source>
        <dbReference type="ARBA" id="ARBA00022723"/>
    </source>
</evidence>
<evidence type="ECO:0000259" key="11">
    <source>
        <dbReference type="PROSITE" id="PS51384"/>
    </source>
</evidence>
<accession>A0A918L1T0</accession>
<dbReference type="Gene3D" id="2.40.30.10">
    <property type="entry name" value="Translation factors"/>
    <property type="match status" value="1"/>
</dbReference>
<reference evidence="12" key="2">
    <citation type="submission" date="2020-09" db="EMBL/GenBank/DDBJ databases">
        <authorList>
            <person name="Sun Q."/>
            <person name="Ohkuma M."/>
        </authorList>
    </citation>
    <scope>NUCLEOTIDE SEQUENCE</scope>
    <source>
        <strain evidence="12">JCM 4386</strain>
    </source>
</reference>
<dbReference type="RefSeq" id="WP_229877829.1">
    <property type="nucleotide sequence ID" value="NZ_BMTL01000004.1"/>
</dbReference>
<gene>
    <name evidence="12" type="primary">paaE</name>
    <name evidence="12" type="ORF">GCM10010269_11710</name>
</gene>
<evidence type="ECO:0000256" key="5">
    <source>
        <dbReference type="ARBA" id="ARBA00022827"/>
    </source>
</evidence>
<dbReference type="PROSITE" id="PS51085">
    <property type="entry name" value="2FE2S_FER_2"/>
    <property type="match status" value="1"/>
</dbReference>
<evidence type="ECO:0000256" key="8">
    <source>
        <dbReference type="ARBA" id="ARBA00023014"/>
    </source>
</evidence>
<evidence type="ECO:0000256" key="1">
    <source>
        <dbReference type="ARBA" id="ARBA00001974"/>
    </source>
</evidence>
<feature type="domain" description="FAD-binding FR-type" evidence="11">
    <location>
        <begin position="2"/>
        <end position="164"/>
    </location>
</feature>
<dbReference type="PROSITE" id="PS00197">
    <property type="entry name" value="2FE2S_FER_1"/>
    <property type="match status" value="1"/>
</dbReference>
<keyword evidence="13" id="KW-1185">Reference proteome</keyword>